<evidence type="ECO:0000313" key="5">
    <source>
        <dbReference type="Proteomes" id="UP000027195"/>
    </source>
</evidence>
<dbReference type="GO" id="GO:0019783">
    <property type="term" value="F:ubiquitin-like protein peptidase activity"/>
    <property type="evidence" value="ECO:0007669"/>
    <property type="project" value="TreeGrafter"/>
</dbReference>
<accession>A0A067MF16</accession>
<feature type="domain" description="UFSP1/2/DUB catalytic" evidence="3">
    <location>
        <begin position="130"/>
        <end position="345"/>
    </location>
</feature>
<evidence type="ECO:0000256" key="1">
    <source>
        <dbReference type="ARBA" id="ARBA00022801"/>
    </source>
</evidence>
<feature type="compositionally biased region" description="Low complexity" evidence="2">
    <location>
        <begin position="54"/>
        <end position="71"/>
    </location>
</feature>
<feature type="region of interest" description="Disordered" evidence="2">
    <location>
        <begin position="361"/>
        <end position="439"/>
    </location>
</feature>
<evidence type="ECO:0000256" key="2">
    <source>
        <dbReference type="SAM" id="MobiDB-lite"/>
    </source>
</evidence>
<dbReference type="Gene3D" id="3.90.70.130">
    <property type="match status" value="1"/>
</dbReference>
<dbReference type="AlphaFoldDB" id="A0A067MF16"/>
<dbReference type="PANTHER" id="PTHR48153">
    <property type="entry name" value="UFM1-SPECIFIC PROTEASE 2"/>
    <property type="match status" value="1"/>
</dbReference>
<dbReference type="Proteomes" id="UP000027195">
    <property type="component" value="Unassembled WGS sequence"/>
</dbReference>
<keyword evidence="1" id="KW-0378">Hydrolase</keyword>
<name>A0A067MF16_BOTB1</name>
<dbReference type="InterPro" id="IPR012462">
    <property type="entry name" value="UFSP1/2_DUB_cat"/>
</dbReference>
<organism evidence="4 5">
    <name type="scientific">Botryobasidium botryosum (strain FD-172 SS1)</name>
    <dbReference type="NCBI Taxonomy" id="930990"/>
    <lineage>
        <taxon>Eukaryota</taxon>
        <taxon>Fungi</taxon>
        <taxon>Dikarya</taxon>
        <taxon>Basidiomycota</taxon>
        <taxon>Agaricomycotina</taxon>
        <taxon>Agaricomycetes</taxon>
        <taxon>Cantharellales</taxon>
        <taxon>Botryobasidiaceae</taxon>
        <taxon>Botryobasidium</taxon>
    </lineage>
</organism>
<dbReference type="OrthoDB" id="288987at2759"/>
<dbReference type="InParanoid" id="A0A067MF16"/>
<feature type="compositionally biased region" description="Basic and acidic residues" evidence="2">
    <location>
        <begin position="400"/>
        <end position="409"/>
    </location>
</feature>
<dbReference type="STRING" id="930990.A0A067MF16"/>
<evidence type="ECO:0000313" key="4">
    <source>
        <dbReference type="EMBL" id="KDQ10191.1"/>
    </source>
</evidence>
<sequence length="498" mass="54293">MENLERVDMQPVTCGFCDAPMDHLLLSEREDHYLAHTYEEGSARERGGDGGVHALAQESGAQSGSGSQRQQYPYSEADSIAPPKRKFSPFSENVFWHASMSSAPPANITPGLIPILEEALNKLSVRKITKRAVLCNPATCHVATEIFDMGWGCGYRNFLMACTALYAQTSQPQYASLLQNPPQNERTDPKCVGGPGVRNLQGWIEHAWQLGYDPQGFQDLRGKLVGTRKWIGTAELWVAFSSRGIPCQLLDFPKPRTDSSSTAAERLLAWIVQHFDSGVHRLNSSNNALDSIRGGAAVSISERLPIVLQHKGHSRTIVGYEMSNSGGINLLIYDPPKRPPAQLRRAALATHYAAAAPEAGGRLAAPATTKHTLSPRRLYERTKIAFKKRDRGASPAGDEPGSKRVKSEDVLCDAAAPSASAGRNGGGSKGRDEGHGSGKLIVGGEHLEPLKTVNFFRTNISKLNKNDDYQILYFPLTDPLTEEEKLSRRVVTGEMIAA</sequence>
<dbReference type="HOGENOM" id="CLU_029795_0_0_1"/>
<proteinExistence type="predicted"/>
<keyword evidence="5" id="KW-1185">Reference proteome</keyword>
<protein>
    <recommendedName>
        <fullName evidence="3">UFSP1/2/DUB catalytic domain-containing protein</fullName>
    </recommendedName>
</protein>
<dbReference type="PANTHER" id="PTHR48153:SF4">
    <property type="entry name" value="UBIQUITIN CARBOXYL-TERMINAL HYDROLASE MUG105"/>
    <property type="match status" value="1"/>
</dbReference>
<dbReference type="Pfam" id="PF07910">
    <property type="entry name" value="Peptidase_C78"/>
    <property type="match status" value="1"/>
</dbReference>
<dbReference type="EMBL" id="KL198070">
    <property type="protein sequence ID" value="KDQ10191.1"/>
    <property type="molecule type" value="Genomic_DNA"/>
</dbReference>
<evidence type="ECO:0000259" key="3">
    <source>
        <dbReference type="Pfam" id="PF07910"/>
    </source>
</evidence>
<feature type="region of interest" description="Disordered" evidence="2">
    <location>
        <begin position="41"/>
        <end position="84"/>
    </location>
</feature>
<reference evidence="5" key="1">
    <citation type="journal article" date="2014" name="Proc. Natl. Acad. Sci. U.S.A.">
        <title>Extensive sampling of basidiomycete genomes demonstrates inadequacy of the white-rot/brown-rot paradigm for wood decay fungi.</title>
        <authorList>
            <person name="Riley R."/>
            <person name="Salamov A.A."/>
            <person name="Brown D.W."/>
            <person name="Nagy L.G."/>
            <person name="Floudas D."/>
            <person name="Held B.W."/>
            <person name="Levasseur A."/>
            <person name="Lombard V."/>
            <person name="Morin E."/>
            <person name="Otillar R."/>
            <person name="Lindquist E.A."/>
            <person name="Sun H."/>
            <person name="LaButti K.M."/>
            <person name="Schmutz J."/>
            <person name="Jabbour D."/>
            <person name="Luo H."/>
            <person name="Baker S.E."/>
            <person name="Pisabarro A.G."/>
            <person name="Walton J.D."/>
            <person name="Blanchette R.A."/>
            <person name="Henrissat B."/>
            <person name="Martin F."/>
            <person name="Cullen D."/>
            <person name="Hibbett D.S."/>
            <person name="Grigoriev I.V."/>
        </authorList>
    </citation>
    <scope>NUCLEOTIDE SEQUENCE [LARGE SCALE GENOMIC DNA]</scope>
    <source>
        <strain evidence="5">FD-172 SS1</strain>
    </source>
</reference>
<gene>
    <name evidence="4" type="ORF">BOTBODRAFT_36468</name>
</gene>